<comment type="similarity">
    <text evidence="1">Belongs to the peptidase C1 family.</text>
</comment>
<evidence type="ECO:0000256" key="1">
    <source>
        <dbReference type="ARBA" id="ARBA00008455"/>
    </source>
</evidence>
<dbReference type="Pfam" id="PF08246">
    <property type="entry name" value="Inhibitor_I29"/>
    <property type="match status" value="1"/>
</dbReference>
<dbReference type="InterPro" id="IPR000668">
    <property type="entry name" value="Peptidase_C1A_C"/>
</dbReference>
<dbReference type="GeneID" id="103324933"/>
<dbReference type="InterPro" id="IPR038765">
    <property type="entry name" value="Papain-like_cys_pep_sf"/>
</dbReference>
<keyword evidence="2" id="KW-0645">Protease</keyword>
<organism evidence="10 11">
    <name type="scientific">Prunus mume</name>
    <name type="common">Japanese apricot</name>
    <name type="synonym">Armeniaca mume</name>
    <dbReference type="NCBI Taxonomy" id="102107"/>
    <lineage>
        <taxon>Eukaryota</taxon>
        <taxon>Viridiplantae</taxon>
        <taxon>Streptophyta</taxon>
        <taxon>Embryophyta</taxon>
        <taxon>Tracheophyta</taxon>
        <taxon>Spermatophyta</taxon>
        <taxon>Magnoliopsida</taxon>
        <taxon>eudicotyledons</taxon>
        <taxon>Gunneridae</taxon>
        <taxon>Pentapetalae</taxon>
        <taxon>rosids</taxon>
        <taxon>fabids</taxon>
        <taxon>Rosales</taxon>
        <taxon>Rosaceae</taxon>
        <taxon>Amygdaloideae</taxon>
        <taxon>Amygdaleae</taxon>
        <taxon>Prunus</taxon>
    </lineage>
</organism>
<dbReference type="InterPro" id="IPR039417">
    <property type="entry name" value="Peptidase_C1A_papain-like"/>
</dbReference>
<dbReference type="InterPro" id="IPR013201">
    <property type="entry name" value="Prot_inhib_I29"/>
</dbReference>
<evidence type="ECO:0000256" key="2">
    <source>
        <dbReference type="ARBA" id="ARBA00022670"/>
    </source>
</evidence>
<evidence type="ECO:0000256" key="5">
    <source>
        <dbReference type="ARBA" id="ARBA00023157"/>
    </source>
</evidence>
<dbReference type="InterPro" id="IPR025660">
    <property type="entry name" value="Pept_his_AS"/>
</dbReference>
<keyword evidence="7" id="KW-0732">Signal</keyword>
<dbReference type="PROSITE" id="PS00139">
    <property type="entry name" value="THIOL_PROTEASE_CYS"/>
    <property type="match status" value="1"/>
</dbReference>
<evidence type="ECO:0000256" key="3">
    <source>
        <dbReference type="ARBA" id="ARBA00022801"/>
    </source>
</evidence>
<dbReference type="SMART" id="SM00645">
    <property type="entry name" value="Pept_C1"/>
    <property type="match status" value="1"/>
</dbReference>
<accession>A0ABM0NIF0</accession>
<evidence type="ECO:0000256" key="6">
    <source>
        <dbReference type="ARBA" id="ARBA00023180"/>
    </source>
</evidence>
<keyword evidence="6" id="KW-0325">Glycoprotein</keyword>
<reference evidence="10" key="1">
    <citation type="journal article" date="2012" name="Nat. Commun.">
        <title>The genome of Prunus mume.</title>
        <authorList>
            <person name="Zhang Q."/>
            <person name="Chen W."/>
            <person name="Sun L."/>
            <person name="Zhao F."/>
            <person name="Huang B."/>
            <person name="Yang W."/>
            <person name="Tao Y."/>
            <person name="Wang J."/>
            <person name="Yuan Z."/>
            <person name="Fan G."/>
            <person name="Xing Z."/>
            <person name="Han C."/>
            <person name="Pan H."/>
            <person name="Zhong X."/>
            <person name="Shi W."/>
            <person name="Liang X."/>
            <person name="Du D."/>
            <person name="Sun F."/>
            <person name="Xu Z."/>
            <person name="Hao R."/>
            <person name="Lv T."/>
            <person name="Lv Y."/>
            <person name="Zheng Z."/>
            <person name="Sun M."/>
            <person name="Luo L."/>
            <person name="Cai M."/>
            <person name="Gao Y."/>
            <person name="Wang J."/>
            <person name="Yin Y."/>
            <person name="Xu X."/>
            <person name="Cheng T."/>
            <person name="Wang J."/>
        </authorList>
    </citation>
    <scope>NUCLEOTIDE SEQUENCE [LARGE SCALE GENOMIC DNA]</scope>
</reference>
<keyword evidence="3" id="KW-0378">Hydrolase</keyword>
<dbReference type="Proteomes" id="UP000694861">
    <property type="component" value="Linkage group LG3"/>
</dbReference>
<proteinExistence type="inferred from homology"/>
<evidence type="ECO:0000259" key="9">
    <source>
        <dbReference type="SMART" id="SM00848"/>
    </source>
</evidence>
<evidence type="ECO:0000256" key="4">
    <source>
        <dbReference type="ARBA" id="ARBA00022807"/>
    </source>
</evidence>
<feature type="chain" id="PRO_5045034871" evidence="7">
    <location>
        <begin position="26"/>
        <end position="341"/>
    </location>
</feature>
<dbReference type="InterPro" id="IPR000169">
    <property type="entry name" value="Pept_cys_AS"/>
</dbReference>
<feature type="signal peptide" evidence="7">
    <location>
        <begin position="1"/>
        <end position="25"/>
    </location>
</feature>
<dbReference type="Pfam" id="PF00112">
    <property type="entry name" value="Peptidase_C1"/>
    <property type="match status" value="1"/>
</dbReference>
<protein>
    <submittedName>
        <fullName evidence="11">Zingipain-2-like</fullName>
    </submittedName>
</protein>
<dbReference type="Gene3D" id="3.90.70.10">
    <property type="entry name" value="Cysteine proteinases"/>
    <property type="match status" value="1"/>
</dbReference>
<reference evidence="11" key="2">
    <citation type="submission" date="2025-08" db="UniProtKB">
        <authorList>
            <consortium name="RefSeq"/>
        </authorList>
    </citation>
    <scope>IDENTIFICATION</scope>
</reference>
<dbReference type="SMART" id="SM00848">
    <property type="entry name" value="Inhibitor_I29"/>
    <property type="match status" value="1"/>
</dbReference>
<dbReference type="SUPFAM" id="SSF54001">
    <property type="entry name" value="Cysteine proteinases"/>
    <property type="match status" value="1"/>
</dbReference>
<keyword evidence="4" id="KW-0788">Thiol protease</keyword>
<dbReference type="CDD" id="cd02248">
    <property type="entry name" value="Peptidase_C1A"/>
    <property type="match status" value="1"/>
</dbReference>
<evidence type="ECO:0000313" key="10">
    <source>
        <dbReference type="Proteomes" id="UP000694861"/>
    </source>
</evidence>
<name>A0ABM0NIF0_PRUMU</name>
<feature type="domain" description="Peptidase C1A papain C-terminal" evidence="8">
    <location>
        <begin position="125"/>
        <end position="340"/>
    </location>
</feature>
<dbReference type="PANTHER" id="PTHR12411">
    <property type="entry name" value="CYSTEINE PROTEASE FAMILY C1-RELATED"/>
    <property type="match status" value="1"/>
</dbReference>
<keyword evidence="5" id="KW-1015">Disulfide bond</keyword>
<gene>
    <name evidence="11" type="primary">LOC103324933</name>
</gene>
<feature type="domain" description="Cathepsin propeptide inhibitor" evidence="9">
    <location>
        <begin position="37"/>
        <end position="94"/>
    </location>
</feature>
<sequence>MAFEKNLVVLALFIVLGTLASQATSRTLSEASFAAKHEQWMTKYDRVYEDNAEKERRFAIFKKNLQFVEKFNSEGNKTYKLGLNEHSDLSDEEFLRQRTGYKRATESTSSANISFRYKDLSPTDVPPSIDWREKGAVTPIKNQLRCGCCWAFSAVAAVEGINQIQTGELISLSEQQLLDCTSSYGNKGCDGGFMTSSFQYIQQNGGIATEENYPYQGAQGICSANQPAVQITGYEQVPANSEEDLLKAVSRQPVSIIIDGSGAEFMNYQSGVFSPTDCGTKTTHAVTVVGYGMTEDGIKYWLLKNQWGESWGENGYMKILRDAGAPEGVCGLAQYASYPTA</sequence>
<evidence type="ECO:0000313" key="11">
    <source>
        <dbReference type="RefSeq" id="XP_008225268.1"/>
    </source>
</evidence>
<evidence type="ECO:0000256" key="7">
    <source>
        <dbReference type="SAM" id="SignalP"/>
    </source>
</evidence>
<evidence type="ECO:0000259" key="8">
    <source>
        <dbReference type="SMART" id="SM00645"/>
    </source>
</evidence>
<dbReference type="PROSITE" id="PS00639">
    <property type="entry name" value="THIOL_PROTEASE_HIS"/>
    <property type="match status" value="1"/>
</dbReference>
<dbReference type="RefSeq" id="XP_008225268.1">
    <property type="nucleotide sequence ID" value="XM_008227046.2"/>
</dbReference>
<dbReference type="PRINTS" id="PR00705">
    <property type="entry name" value="PAPAIN"/>
</dbReference>
<keyword evidence="10" id="KW-1185">Reference proteome</keyword>
<dbReference type="InterPro" id="IPR013128">
    <property type="entry name" value="Peptidase_C1A"/>
</dbReference>